<dbReference type="InterPro" id="IPR012902">
    <property type="entry name" value="N_methyl_site"/>
</dbReference>
<dbReference type="Proteomes" id="UP000298234">
    <property type="component" value="Unassembled WGS sequence"/>
</dbReference>
<feature type="domain" description="Type 4 secretion system PilS N-terminal" evidence="2">
    <location>
        <begin position="49"/>
        <end position="182"/>
    </location>
</feature>
<evidence type="ECO:0000313" key="4">
    <source>
        <dbReference type="Proteomes" id="UP000298234"/>
    </source>
</evidence>
<reference evidence="3 4" key="1">
    <citation type="submission" date="2019-03" db="EMBL/GenBank/DDBJ databases">
        <title>Burkholderia cepacia outbreak.</title>
        <authorList>
            <person name="Farzana R."/>
            <person name="Walsh T.R."/>
        </authorList>
    </citation>
    <scope>NUCLEOTIDE SEQUENCE [LARGE SCALE GENOMIC DNA]</scope>
    <source>
        <strain evidence="4">d13</strain>
    </source>
</reference>
<dbReference type="Gene3D" id="3.30.1690.10">
    <property type="entry name" value="TcpA-like pilin"/>
    <property type="match status" value="1"/>
</dbReference>
<dbReference type="RefSeq" id="WP_134256895.1">
    <property type="nucleotide sequence ID" value="NZ_SNSG01000032.1"/>
</dbReference>
<comment type="caution">
    <text evidence="3">The sequence shown here is derived from an EMBL/GenBank/DDBJ whole genome shotgun (WGS) entry which is preliminary data.</text>
</comment>
<dbReference type="AlphaFoldDB" id="A0AAX2RK46"/>
<dbReference type="InterPro" id="IPR014911">
    <property type="entry name" value="PilS_N"/>
</dbReference>
<dbReference type="NCBIfam" id="TIGR02532">
    <property type="entry name" value="IV_pilin_GFxxxE"/>
    <property type="match status" value="1"/>
</dbReference>
<dbReference type="Pfam" id="PF08805">
    <property type="entry name" value="PilS"/>
    <property type="match status" value="1"/>
</dbReference>
<proteinExistence type="predicted"/>
<gene>
    <name evidence="3" type="ORF">E3D37_27025</name>
</gene>
<organism evidence="3 4">
    <name type="scientific">Burkholderia cepacia</name>
    <name type="common">Pseudomonas cepacia</name>
    <dbReference type="NCBI Taxonomy" id="292"/>
    <lineage>
        <taxon>Bacteria</taxon>
        <taxon>Pseudomonadati</taxon>
        <taxon>Pseudomonadota</taxon>
        <taxon>Betaproteobacteria</taxon>
        <taxon>Burkholderiales</taxon>
        <taxon>Burkholderiaceae</taxon>
        <taxon>Burkholderia</taxon>
        <taxon>Burkholderia cepacia complex</taxon>
    </lineage>
</organism>
<sequence length="185" mass="19444">MSAHSNHNFKRLHKQKGYTLIELSIAGAIIALLIYGAVKLVNGVIADNRANAELKELPLVISKIQKIYGNRPNFSGATQAILVNNGAFPTDWVVPSSTNLVNRWSGTVTLAVATIGGVSNNAISLSTTGVPNSECESIVPGMDNSVRTTTVNGTLVKQDGQASDPGLTGTSCTSGQNTIVYVFSK</sequence>
<evidence type="ECO:0000313" key="3">
    <source>
        <dbReference type="EMBL" id="TEU41682.1"/>
    </source>
</evidence>
<dbReference type="InterPro" id="IPR045584">
    <property type="entry name" value="Pilin-like"/>
</dbReference>
<evidence type="ECO:0000256" key="1">
    <source>
        <dbReference type="SAM" id="Phobius"/>
    </source>
</evidence>
<keyword evidence="1" id="KW-0472">Membrane</keyword>
<protein>
    <submittedName>
        <fullName evidence="3">Prepilin-type N-terminal cleavage/methylation domain-containing protein</fullName>
    </submittedName>
</protein>
<dbReference type="SUPFAM" id="SSF54523">
    <property type="entry name" value="Pili subunits"/>
    <property type="match status" value="1"/>
</dbReference>
<name>A0AAX2RK46_BURCE</name>
<evidence type="ECO:0000259" key="2">
    <source>
        <dbReference type="Pfam" id="PF08805"/>
    </source>
</evidence>
<keyword evidence="1" id="KW-1133">Transmembrane helix</keyword>
<feature type="transmembrane region" description="Helical" evidence="1">
    <location>
        <begin position="20"/>
        <end position="38"/>
    </location>
</feature>
<dbReference type="EMBL" id="SNSQ01000035">
    <property type="protein sequence ID" value="TEU41682.1"/>
    <property type="molecule type" value="Genomic_DNA"/>
</dbReference>
<keyword evidence="1" id="KW-0812">Transmembrane</keyword>
<accession>A0AAX2RK46</accession>